<evidence type="ECO:0000256" key="1">
    <source>
        <dbReference type="SAM" id="MobiDB-lite"/>
    </source>
</evidence>
<sequence length="128" mass="14511">MLLDLIGEYSPERPWQALFDSVAHPFYDHRTLDPVLKGFQFARRIRPCEKNAHGMGLSPTPRDPLPKTKKGHLGKIPARWPSGSAATVTGPRALEERLGETRINKRRTDFQALVIGISRRDRPFLENA</sequence>
<reference evidence="2 3" key="1">
    <citation type="journal article" date="2013" name="PLoS ONE">
        <title>Genomic and secretomic analyses reveal unique features of the lignocellulolytic enzyme system of Penicillium decumbens.</title>
        <authorList>
            <person name="Liu G."/>
            <person name="Zhang L."/>
            <person name="Wei X."/>
            <person name="Zou G."/>
            <person name="Qin Y."/>
            <person name="Ma L."/>
            <person name="Li J."/>
            <person name="Zheng H."/>
            <person name="Wang S."/>
            <person name="Wang C."/>
            <person name="Xun L."/>
            <person name="Zhao G.-P."/>
            <person name="Zhou Z."/>
            <person name="Qu Y."/>
        </authorList>
    </citation>
    <scope>NUCLEOTIDE SEQUENCE [LARGE SCALE GENOMIC DNA]</scope>
    <source>
        <strain evidence="3">114-2 / CGMCC 5302</strain>
    </source>
</reference>
<proteinExistence type="predicted"/>
<dbReference type="EMBL" id="KB644412">
    <property type="protein sequence ID" value="EPS30426.1"/>
    <property type="molecule type" value="Genomic_DNA"/>
</dbReference>
<organism evidence="2 3">
    <name type="scientific">Penicillium oxalicum (strain 114-2 / CGMCC 5302)</name>
    <name type="common">Penicillium decumbens</name>
    <dbReference type="NCBI Taxonomy" id="933388"/>
    <lineage>
        <taxon>Eukaryota</taxon>
        <taxon>Fungi</taxon>
        <taxon>Dikarya</taxon>
        <taxon>Ascomycota</taxon>
        <taxon>Pezizomycotina</taxon>
        <taxon>Eurotiomycetes</taxon>
        <taxon>Eurotiomycetidae</taxon>
        <taxon>Eurotiales</taxon>
        <taxon>Aspergillaceae</taxon>
        <taxon>Penicillium</taxon>
    </lineage>
</organism>
<evidence type="ECO:0000313" key="3">
    <source>
        <dbReference type="Proteomes" id="UP000019376"/>
    </source>
</evidence>
<name>S7ZP56_PENO1</name>
<feature type="region of interest" description="Disordered" evidence="1">
    <location>
        <begin position="50"/>
        <end position="91"/>
    </location>
</feature>
<keyword evidence="3" id="KW-1185">Reference proteome</keyword>
<dbReference type="Proteomes" id="UP000019376">
    <property type="component" value="Unassembled WGS sequence"/>
</dbReference>
<dbReference type="HOGENOM" id="CLU_1960335_0_0_1"/>
<dbReference type="AlphaFoldDB" id="S7ZP56"/>
<accession>S7ZP56</accession>
<protein>
    <submittedName>
        <fullName evidence="2">Uncharacterized protein</fullName>
    </submittedName>
</protein>
<evidence type="ECO:0000313" key="2">
    <source>
        <dbReference type="EMBL" id="EPS30426.1"/>
    </source>
</evidence>
<gene>
    <name evidence="2" type="ORF">PDE_05377</name>
</gene>